<comment type="similarity">
    <text evidence="1 5">Belongs to the AlaDH/PNT family.</text>
</comment>
<feature type="binding site" evidence="8">
    <location>
        <position position="231"/>
    </location>
    <ligand>
        <name>NAD(+)</name>
        <dbReference type="ChEBI" id="CHEBI:57540"/>
    </ligand>
</feature>
<evidence type="ECO:0000256" key="7">
    <source>
        <dbReference type="PIRSR" id="PIRSR000183-2"/>
    </source>
</evidence>
<comment type="cofactor">
    <cofactor evidence="9">
        <name>Mg(2+)</name>
        <dbReference type="ChEBI" id="CHEBI:18420"/>
    </cofactor>
    <text evidence="9">Binds 1 Mg(2+) ion per subunit.</text>
</comment>
<keyword evidence="9" id="KW-0460">Magnesium</keyword>
<dbReference type="InterPro" id="IPR036291">
    <property type="entry name" value="NAD(P)-bd_dom_sf"/>
</dbReference>
<evidence type="ECO:0000256" key="1">
    <source>
        <dbReference type="ARBA" id="ARBA00005689"/>
    </source>
</evidence>
<evidence type="ECO:0000313" key="12">
    <source>
        <dbReference type="EMBL" id="AGC71635.1"/>
    </source>
</evidence>
<accession>L7VZN3</accession>
<dbReference type="SUPFAM" id="SSF51735">
    <property type="entry name" value="NAD(P)-binding Rossmann-fold domains"/>
    <property type="match status" value="1"/>
</dbReference>
<evidence type="ECO:0000256" key="2">
    <source>
        <dbReference type="ARBA" id="ARBA00012897"/>
    </source>
</evidence>
<dbReference type="PANTHER" id="PTHR42795:SF1">
    <property type="entry name" value="ALANINE DEHYDROGENASE"/>
    <property type="match status" value="1"/>
</dbReference>
<keyword evidence="3 5" id="KW-0560">Oxidoreductase</keyword>
<dbReference type="CDD" id="cd05305">
    <property type="entry name" value="L-AlaDH"/>
    <property type="match status" value="1"/>
</dbReference>
<dbReference type="PIRSF" id="PIRSF000183">
    <property type="entry name" value="Alanine_dh"/>
    <property type="match status" value="1"/>
</dbReference>
<feature type="domain" description="Alanine dehydrogenase/pyridine nucleotide transhydrogenase N-terminal" evidence="11">
    <location>
        <begin position="16"/>
        <end position="148"/>
    </location>
</feature>
<feature type="binding site" evidence="8">
    <location>
        <position position="209"/>
    </location>
    <ligand>
        <name>NAD(+)</name>
        <dbReference type="ChEBI" id="CHEBI:57540"/>
    </ligand>
</feature>
<organism evidence="12">
    <name type="scientific">uncultured bacterium A1Q1_fos_1025</name>
    <dbReference type="NCBI Taxonomy" id="1256537"/>
    <lineage>
        <taxon>Bacteria</taxon>
        <taxon>environmental samples</taxon>
    </lineage>
</organism>
<reference evidence="12" key="1">
    <citation type="submission" date="2012-09" db="EMBL/GenBank/DDBJ databases">
        <title>Metagenomic Characterization of a Microbial Community in Wastewater Detects High Levels of Antibiotic Resistance.</title>
        <authorList>
            <person name="Abrams M."/>
            <person name="Caldwell A."/>
            <person name="Vandaei E."/>
            <person name="Lee W."/>
            <person name="Perrott J."/>
            <person name="Khan S.Y."/>
            <person name="Ta J."/>
            <person name="Romero D."/>
            <person name="Nguyen V."/>
            <person name="Pourmand N."/>
            <person name="Ouverney C.C."/>
        </authorList>
    </citation>
    <scope>NUCLEOTIDE SEQUENCE</scope>
</reference>
<feature type="active site" description="Proton donor/acceptor" evidence="6">
    <location>
        <position position="281"/>
    </location>
</feature>
<feature type="binding site" evidence="7">
    <location>
        <position position="27"/>
    </location>
    <ligand>
        <name>substrate</name>
    </ligand>
</feature>
<protein>
    <recommendedName>
        <fullName evidence="2 5">Alanine dehydrogenase</fullName>
        <ecNumber evidence="2 5">1.4.1.1</ecNumber>
    </recommendedName>
</protein>
<dbReference type="SMART" id="SM01003">
    <property type="entry name" value="AlaDh_PNT_N"/>
    <property type="match status" value="1"/>
</dbReference>
<feature type="binding site" evidence="8">
    <location>
        <begin position="250"/>
        <end position="251"/>
    </location>
    <ligand>
        <name>NAD(+)</name>
        <dbReference type="ChEBI" id="CHEBI:57540"/>
    </ligand>
</feature>
<dbReference type="InterPro" id="IPR007698">
    <property type="entry name" value="AlaDH/PNT_NAD(H)-bd"/>
</dbReference>
<keyword evidence="4 5" id="KW-0520">NAD</keyword>
<proteinExistence type="inferred from homology"/>
<feature type="binding site" evidence="8">
    <location>
        <begin position="309"/>
        <end position="312"/>
    </location>
    <ligand>
        <name>NAD(+)</name>
        <dbReference type="ChEBI" id="CHEBI:57540"/>
    </ligand>
</feature>
<dbReference type="Pfam" id="PF05222">
    <property type="entry name" value="AlaDh_PNT_N"/>
    <property type="match status" value="1"/>
</dbReference>
<dbReference type="Pfam" id="PF01262">
    <property type="entry name" value="AlaDh_PNT_C"/>
    <property type="match status" value="1"/>
</dbReference>
<dbReference type="AlphaFoldDB" id="L7VZN3"/>
<evidence type="ECO:0000259" key="11">
    <source>
        <dbReference type="SMART" id="SM01003"/>
    </source>
</evidence>
<dbReference type="SMART" id="SM01002">
    <property type="entry name" value="AlaDh_PNT_C"/>
    <property type="match status" value="1"/>
</dbReference>
<evidence type="ECO:0000256" key="9">
    <source>
        <dbReference type="PIRSR" id="PIRSR000183-4"/>
    </source>
</evidence>
<feature type="binding site" evidence="8">
    <location>
        <position position="214"/>
    </location>
    <ligand>
        <name>NAD(+)</name>
        <dbReference type="ChEBI" id="CHEBI:57540"/>
    </ligand>
</feature>
<evidence type="ECO:0000256" key="5">
    <source>
        <dbReference type="PIRNR" id="PIRNR000183"/>
    </source>
</evidence>
<evidence type="ECO:0000259" key="10">
    <source>
        <dbReference type="SMART" id="SM01002"/>
    </source>
</evidence>
<dbReference type="NCBIfam" id="TIGR00518">
    <property type="entry name" value="alaDH"/>
    <property type="match status" value="1"/>
</dbReference>
<dbReference type="SUPFAM" id="SSF52283">
    <property type="entry name" value="Formate/glycerate dehydrogenase catalytic domain-like"/>
    <property type="match status" value="1"/>
</dbReference>
<dbReference type="GO" id="GO:0042853">
    <property type="term" value="P:L-alanine catabolic process"/>
    <property type="evidence" value="ECO:0007669"/>
    <property type="project" value="InterPro"/>
</dbReference>
<evidence type="ECO:0000256" key="6">
    <source>
        <dbReference type="PIRSR" id="PIRSR000183-1"/>
    </source>
</evidence>
<dbReference type="GO" id="GO:0000286">
    <property type="term" value="F:alanine dehydrogenase activity"/>
    <property type="evidence" value="ECO:0007669"/>
    <property type="project" value="UniProtKB-UniRule"/>
</dbReference>
<dbReference type="GO" id="GO:0000166">
    <property type="term" value="F:nucleotide binding"/>
    <property type="evidence" value="ECO:0007669"/>
    <property type="project" value="UniProtKB-KW"/>
</dbReference>
<dbReference type="GO" id="GO:0046872">
    <property type="term" value="F:metal ion binding"/>
    <property type="evidence" value="ECO:0007669"/>
    <property type="project" value="UniProtKB-KW"/>
</dbReference>
<feature type="binding site" evidence="8">
    <location>
        <position position="145"/>
    </location>
    <ligand>
        <name>NAD(+)</name>
        <dbReference type="ChEBI" id="CHEBI:57540"/>
    </ligand>
</feature>
<dbReference type="Gene3D" id="3.40.50.720">
    <property type="entry name" value="NAD(P)-binding Rossmann-like Domain"/>
    <property type="match status" value="2"/>
</dbReference>
<evidence type="ECO:0000256" key="3">
    <source>
        <dbReference type="ARBA" id="ARBA00023002"/>
    </source>
</evidence>
<feature type="binding site" evidence="9">
    <location>
        <position position="334"/>
    </location>
    <ligand>
        <name>Mg(2+)</name>
        <dbReference type="ChEBI" id="CHEBI:18420"/>
    </ligand>
</feature>
<evidence type="ECO:0000256" key="4">
    <source>
        <dbReference type="ARBA" id="ARBA00023027"/>
    </source>
</evidence>
<dbReference type="FunFam" id="3.40.50.720:FF:000049">
    <property type="entry name" value="Alanine dehydrogenase"/>
    <property type="match status" value="1"/>
</dbReference>
<dbReference type="EMBL" id="JX649878">
    <property type="protein sequence ID" value="AGC71635.1"/>
    <property type="molecule type" value="Genomic_DNA"/>
</dbReference>
<name>L7VZN3_9BACT</name>
<keyword evidence="8" id="KW-0547">Nucleotide-binding</keyword>
<feature type="binding site" evidence="8">
    <location>
        <begin position="278"/>
        <end position="281"/>
    </location>
    <ligand>
        <name>NAD(+)</name>
        <dbReference type="ChEBI" id="CHEBI:57540"/>
    </ligand>
</feature>
<feature type="binding site" evidence="7">
    <location>
        <position position="86"/>
    </location>
    <ligand>
        <name>substrate</name>
    </ligand>
</feature>
<dbReference type="GO" id="GO:0005886">
    <property type="term" value="C:plasma membrane"/>
    <property type="evidence" value="ECO:0007669"/>
    <property type="project" value="TreeGrafter"/>
</dbReference>
<evidence type="ECO:0000256" key="8">
    <source>
        <dbReference type="PIRSR" id="PIRSR000183-3"/>
    </source>
</evidence>
<feature type="active site" description="Proton donor/acceptor" evidence="6">
    <location>
        <position position="107"/>
    </location>
</feature>
<keyword evidence="9" id="KW-0479">Metal-binding</keyword>
<dbReference type="EC" id="1.4.1.1" evidence="2 5"/>
<feature type="domain" description="Alanine dehydrogenase/pyridine nucleotide transhydrogenase NAD(H)-binding" evidence="10">
    <location>
        <begin position="160"/>
        <end position="308"/>
    </location>
</feature>
<comment type="catalytic activity">
    <reaction evidence="5">
        <text>L-alanine + NAD(+) + H2O = pyruvate + NH4(+) + NADH + H(+)</text>
        <dbReference type="Rhea" id="RHEA:18405"/>
        <dbReference type="ChEBI" id="CHEBI:15361"/>
        <dbReference type="ChEBI" id="CHEBI:15377"/>
        <dbReference type="ChEBI" id="CHEBI:15378"/>
        <dbReference type="ChEBI" id="CHEBI:28938"/>
        <dbReference type="ChEBI" id="CHEBI:57540"/>
        <dbReference type="ChEBI" id="CHEBI:57945"/>
        <dbReference type="ChEBI" id="CHEBI:57972"/>
        <dbReference type="EC" id="1.4.1.1"/>
    </reaction>
</comment>
<dbReference type="InterPro" id="IPR008141">
    <property type="entry name" value="Ala_DH"/>
</dbReference>
<sequence>MTSAPTLPAGGLTTVGVPKEIKTAEHRVAMTPDGVREFERHGISVFVETGAGEGASFSDADYRASGATIVPTAADAWSQQMVVKVKEPKAEEFGFLRSDLTLFTYLHLAAYPEVAAALTSSGCTSFAYETVQLPGGALPLLAPMSEVAGRLAPQMGAHYLERHNGGRGVLMGGAPGVQPAKVVVLGAGNVGWNSAWIAAGMEAEVVLFDKNLDRLRWVDQINKGRIVTLASNRGALERNIADADLVIGAVLVAGGRAPVVVTDDMVRTMKKGAVIVDVAVDQGGCIETIHETTHNDPVYEIHGVLHYAVGNMPGAVPHTSTYALTNATLPYQIELAQYGAAAACERDQALALGLNTHAGQVTNAPVAEFLGTEFVDPSVAFTR</sequence>
<dbReference type="InterPro" id="IPR007886">
    <property type="entry name" value="AlaDH/PNT_N"/>
</dbReference>
<dbReference type="PANTHER" id="PTHR42795">
    <property type="entry name" value="ALANINE DEHYDROGENASE"/>
    <property type="match status" value="1"/>
</dbReference>